<proteinExistence type="predicted"/>
<dbReference type="GeneID" id="5032529"/>
<gene>
    <name evidence="2" type="ORF">GSPATT00014294001</name>
</gene>
<dbReference type="AlphaFoldDB" id="A0D8I1"/>
<protein>
    <recommendedName>
        <fullName evidence="4">Transmembrane protein</fullName>
    </recommendedName>
</protein>
<dbReference type="STRING" id="5888.A0D8I1"/>
<reference evidence="2 3" key="1">
    <citation type="journal article" date="2006" name="Nature">
        <title>Global trends of whole-genome duplications revealed by the ciliate Paramecium tetraurelia.</title>
        <authorList>
            <consortium name="Genoscope"/>
            <person name="Aury J.-M."/>
            <person name="Jaillon O."/>
            <person name="Duret L."/>
            <person name="Noel B."/>
            <person name="Jubin C."/>
            <person name="Porcel B.M."/>
            <person name="Segurens B."/>
            <person name="Daubin V."/>
            <person name="Anthouard V."/>
            <person name="Aiach N."/>
            <person name="Arnaiz O."/>
            <person name="Billaut A."/>
            <person name="Beisson J."/>
            <person name="Blanc I."/>
            <person name="Bouhouche K."/>
            <person name="Camara F."/>
            <person name="Duharcourt S."/>
            <person name="Guigo R."/>
            <person name="Gogendeau D."/>
            <person name="Katinka M."/>
            <person name="Keller A.-M."/>
            <person name="Kissmehl R."/>
            <person name="Klotz C."/>
            <person name="Koll F."/>
            <person name="Le Moue A."/>
            <person name="Lepere C."/>
            <person name="Malinsky S."/>
            <person name="Nowacki M."/>
            <person name="Nowak J.K."/>
            <person name="Plattner H."/>
            <person name="Poulain J."/>
            <person name="Ruiz F."/>
            <person name="Serrano V."/>
            <person name="Zagulski M."/>
            <person name="Dessen P."/>
            <person name="Betermier M."/>
            <person name="Weissenbach J."/>
            <person name="Scarpelli C."/>
            <person name="Schachter V."/>
            <person name="Sperling L."/>
            <person name="Meyer E."/>
            <person name="Cohen J."/>
            <person name="Wincker P."/>
        </authorList>
    </citation>
    <scope>NUCLEOTIDE SEQUENCE [LARGE SCALE GENOMIC DNA]</scope>
    <source>
        <strain evidence="2 3">Stock d4-2</strain>
    </source>
</reference>
<dbReference type="HOGENOM" id="CLU_910479_0_0_1"/>
<evidence type="ECO:0000313" key="2">
    <source>
        <dbReference type="EMBL" id="CAK79348.1"/>
    </source>
</evidence>
<evidence type="ECO:0008006" key="4">
    <source>
        <dbReference type="Google" id="ProtNLM"/>
    </source>
</evidence>
<keyword evidence="3" id="KW-1185">Reference proteome</keyword>
<keyword evidence="1" id="KW-1133">Transmembrane helix</keyword>
<dbReference type="EMBL" id="CT868330">
    <property type="protein sequence ID" value="CAK79348.1"/>
    <property type="molecule type" value="Genomic_DNA"/>
</dbReference>
<dbReference type="InParanoid" id="A0D8I1"/>
<evidence type="ECO:0000256" key="1">
    <source>
        <dbReference type="SAM" id="Phobius"/>
    </source>
</evidence>
<dbReference type="KEGG" id="ptm:GSPATT00014294001"/>
<keyword evidence="1" id="KW-0812">Transmembrane</keyword>
<name>A0D8I1_PARTE</name>
<evidence type="ECO:0000313" key="3">
    <source>
        <dbReference type="Proteomes" id="UP000000600"/>
    </source>
</evidence>
<feature type="transmembrane region" description="Helical" evidence="1">
    <location>
        <begin position="32"/>
        <end position="52"/>
    </location>
</feature>
<accession>A0D8I1</accession>
<keyword evidence="1" id="KW-0472">Membrane</keyword>
<organism evidence="2 3">
    <name type="scientific">Paramecium tetraurelia</name>
    <dbReference type="NCBI Taxonomy" id="5888"/>
    <lineage>
        <taxon>Eukaryota</taxon>
        <taxon>Sar</taxon>
        <taxon>Alveolata</taxon>
        <taxon>Ciliophora</taxon>
        <taxon>Intramacronucleata</taxon>
        <taxon>Oligohymenophorea</taxon>
        <taxon>Peniculida</taxon>
        <taxon>Parameciidae</taxon>
        <taxon>Paramecium</taxon>
    </lineage>
</organism>
<dbReference type="Proteomes" id="UP000000600">
    <property type="component" value="Unassembled WGS sequence"/>
</dbReference>
<dbReference type="RefSeq" id="XP_001446745.1">
    <property type="nucleotide sequence ID" value="XM_001446708.1"/>
</dbReference>
<sequence length="306" mass="37002">MIILEIIITQNEYNLKSKSSKPQYKYHETQKIIFYFAIYFQILCLLISHSFLFLNLNEIYQENILVFIKIQLHLFSLSKYLSYMNFPKYFIFNISLQQSVMENSNQLLFYRTQINCWTSHQNWLYSFYNYGFLIKKPFKTEIAFEIFGNQNKRNSQQLVESCLYIWSSKQDWIKQLHILIKILLSNLQLLIDLDLLNLFLKFDHRVCLTAAQALQHSYLQILHSEVDDVYEQALFYISQHLFQSIPWNFEQLFQQNILDMLYEEILFYHFSQFRNQQFETLQSDQSLISHIVDNENARIVDQNADE</sequence>